<dbReference type="InterPro" id="IPR000156">
    <property type="entry name" value="Ran_bind_dom"/>
</dbReference>
<name>A0A8J5MU23_HOMAM</name>
<accession>A0A8J5MU23</accession>
<dbReference type="EMBL" id="JAHLQT010026447">
    <property type="protein sequence ID" value="KAG7163626.1"/>
    <property type="molecule type" value="Genomic_DNA"/>
</dbReference>
<dbReference type="InterPro" id="IPR045255">
    <property type="entry name" value="RanBP1-like"/>
</dbReference>
<dbReference type="InterPro" id="IPR045256">
    <property type="entry name" value="RanBP1_RanBD"/>
</dbReference>
<dbReference type="InterPro" id="IPR011993">
    <property type="entry name" value="PH-like_dom_sf"/>
</dbReference>
<dbReference type="PROSITE" id="PS50196">
    <property type="entry name" value="RANBD1"/>
    <property type="match status" value="1"/>
</dbReference>
<dbReference type="Pfam" id="PF00638">
    <property type="entry name" value="Ran_BP1"/>
    <property type="match status" value="1"/>
</dbReference>
<dbReference type="SMART" id="SM00160">
    <property type="entry name" value="RanBD"/>
    <property type="match status" value="1"/>
</dbReference>
<dbReference type="GO" id="GO:0006913">
    <property type="term" value="P:nucleocytoplasmic transport"/>
    <property type="evidence" value="ECO:0007669"/>
    <property type="project" value="InterPro"/>
</dbReference>
<feature type="compositionally biased region" description="Polar residues" evidence="1">
    <location>
        <begin position="1"/>
        <end position="22"/>
    </location>
</feature>
<dbReference type="GO" id="GO:0005096">
    <property type="term" value="F:GTPase activator activity"/>
    <property type="evidence" value="ECO:0007669"/>
    <property type="project" value="TreeGrafter"/>
</dbReference>
<dbReference type="CDD" id="cd13179">
    <property type="entry name" value="RanBD_RanBP1"/>
    <property type="match status" value="1"/>
</dbReference>
<dbReference type="SUPFAM" id="SSF50729">
    <property type="entry name" value="PH domain-like"/>
    <property type="match status" value="1"/>
</dbReference>
<dbReference type="AlphaFoldDB" id="A0A8J5MU23"/>
<dbReference type="GO" id="GO:0005737">
    <property type="term" value="C:cytoplasm"/>
    <property type="evidence" value="ECO:0007669"/>
    <property type="project" value="TreeGrafter"/>
</dbReference>
<evidence type="ECO:0000259" key="2">
    <source>
        <dbReference type="PROSITE" id="PS50196"/>
    </source>
</evidence>
<proteinExistence type="predicted"/>
<feature type="domain" description="RanBD1" evidence="2">
    <location>
        <begin position="35"/>
        <end position="168"/>
    </location>
</feature>
<feature type="region of interest" description="Disordered" evidence="1">
    <location>
        <begin position="1"/>
        <end position="29"/>
    </location>
</feature>
<dbReference type="PANTHER" id="PTHR23138">
    <property type="entry name" value="RAN BINDING PROTEIN"/>
    <property type="match status" value="1"/>
</dbReference>
<evidence type="ECO:0000313" key="3">
    <source>
        <dbReference type="EMBL" id="KAG7163626.1"/>
    </source>
</evidence>
<dbReference type="PANTHER" id="PTHR23138:SF94">
    <property type="entry name" value="RAN BINDING PROTEIN 1"/>
    <property type="match status" value="1"/>
</dbReference>
<keyword evidence="4" id="KW-1185">Reference proteome</keyword>
<sequence>MYVNQQTDPEGDTAVNTSNVSEDSVAATEGEHDPYFEPVVTLPEVHIKTNEEEEEEMIKLRCKLFRYHTVESPAEWKERGTGDVKILKNGSKKTVRLLMRQDKTLKIRANHYITPYMELKPNCGSDRAWVWSVVADFADEEPKQELFAIRFANSENARLFKEVFNEARGIVTVAEVKTKEEEENKRDDTKEKTDSRTDDQADDKAAVDVSKQMEKMTVNADQTKE</sequence>
<dbReference type="GO" id="GO:0005643">
    <property type="term" value="C:nuclear pore"/>
    <property type="evidence" value="ECO:0007669"/>
    <property type="project" value="TreeGrafter"/>
</dbReference>
<evidence type="ECO:0000256" key="1">
    <source>
        <dbReference type="SAM" id="MobiDB-lite"/>
    </source>
</evidence>
<evidence type="ECO:0000313" key="4">
    <source>
        <dbReference type="Proteomes" id="UP000747542"/>
    </source>
</evidence>
<comment type="caution">
    <text evidence="3">The sequence shown here is derived from an EMBL/GenBank/DDBJ whole genome shotgun (WGS) entry which is preliminary data.</text>
</comment>
<dbReference type="Gene3D" id="2.30.29.30">
    <property type="entry name" value="Pleckstrin-homology domain (PH domain)/Phosphotyrosine-binding domain (PTB)"/>
    <property type="match status" value="1"/>
</dbReference>
<feature type="compositionally biased region" description="Basic and acidic residues" evidence="1">
    <location>
        <begin position="177"/>
        <end position="214"/>
    </location>
</feature>
<organism evidence="3 4">
    <name type="scientific">Homarus americanus</name>
    <name type="common">American lobster</name>
    <dbReference type="NCBI Taxonomy" id="6706"/>
    <lineage>
        <taxon>Eukaryota</taxon>
        <taxon>Metazoa</taxon>
        <taxon>Ecdysozoa</taxon>
        <taxon>Arthropoda</taxon>
        <taxon>Crustacea</taxon>
        <taxon>Multicrustacea</taxon>
        <taxon>Malacostraca</taxon>
        <taxon>Eumalacostraca</taxon>
        <taxon>Eucarida</taxon>
        <taxon>Decapoda</taxon>
        <taxon>Pleocyemata</taxon>
        <taxon>Astacidea</taxon>
        <taxon>Nephropoidea</taxon>
        <taxon>Nephropidae</taxon>
        <taxon>Homarus</taxon>
    </lineage>
</organism>
<gene>
    <name evidence="3" type="primary">Ranbp1-L</name>
    <name evidence="3" type="ORF">Hamer_G002844</name>
</gene>
<dbReference type="FunFam" id="2.30.29.30:FF:000136">
    <property type="entry name" value="Ran-specific GTPase-activating protein-like"/>
    <property type="match status" value="1"/>
</dbReference>
<feature type="region of interest" description="Disordered" evidence="1">
    <location>
        <begin position="177"/>
        <end position="225"/>
    </location>
</feature>
<protein>
    <submittedName>
        <fullName evidence="3">Ran-specific GTPase-activating protein-like</fullName>
    </submittedName>
</protein>
<dbReference type="Proteomes" id="UP000747542">
    <property type="component" value="Unassembled WGS sequence"/>
</dbReference>
<reference evidence="3" key="1">
    <citation type="journal article" date="2021" name="Sci. Adv.">
        <title>The American lobster genome reveals insights on longevity, neural, and immune adaptations.</title>
        <authorList>
            <person name="Polinski J.M."/>
            <person name="Zimin A.V."/>
            <person name="Clark K.F."/>
            <person name="Kohn A.B."/>
            <person name="Sadowski N."/>
            <person name="Timp W."/>
            <person name="Ptitsyn A."/>
            <person name="Khanna P."/>
            <person name="Romanova D.Y."/>
            <person name="Williams P."/>
            <person name="Greenwood S.J."/>
            <person name="Moroz L.L."/>
            <person name="Walt D.R."/>
            <person name="Bodnar A.G."/>
        </authorList>
    </citation>
    <scope>NUCLEOTIDE SEQUENCE</scope>
    <source>
        <strain evidence="3">GMGI-L3</strain>
    </source>
</reference>